<dbReference type="InterPro" id="IPR013986">
    <property type="entry name" value="DExx_box_DNA_helicase_dom_sf"/>
</dbReference>
<dbReference type="Proteomes" id="UP000019482">
    <property type="component" value="Unassembled WGS sequence"/>
</dbReference>
<comment type="catalytic activity">
    <reaction evidence="10">
        <text>ATP + H2O = ADP + phosphate + H(+)</text>
        <dbReference type="Rhea" id="RHEA:13065"/>
        <dbReference type="ChEBI" id="CHEBI:15377"/>
        <dbReference type="ChEBI" id="CHEBI:15378"/>
        <dbReference type="ChEBI" id="CHEBI:30616"/>
        <dbReference type="ChEBI" id="CHEBI:43474"/>
        <dbReference type="ChEBI" id="CHEBI:456216"/>
        <dbReference type="EC" id="5.6.2.4"/>
    </reaction>
</comment>
<keyword evidence="7" id="KW-0413">Isomerase</keyword>
<dbReference type="PANTHER" id="PTHR11070:SF2">
    <property type="entry name" value="ATP-DEPENDENT DNA HELICASE SRS2"/>
    <property type="match status" value="1"/>
</dbReference>
<keyword evidence="6" id="KW-0238">DNA-binding</keyword>
<gene>
    <name evidence="13" type="ORF">CTDIVETGP_1053</name>
</gene>
<evidence type="ECO:0000256" key="2">
    <source>
        <dbReference type="ARBA" id="ARBA00022741"/>
    </source>
</evidence>
<comment type="catalytic activity">
    <reaction evidence="8">
        <text>Couples ATP hydrolysis with the unwinding of duplex DNA by translocating in the 3'-5' direction.</text>
        <dbReference type="EC" id="5.6.2.4"/>
    </reaction>
</comment>
<dbReference type="Pfam" id="PF13361">
    <property type="entry name" value="UvrD_C"/>
    <property type="match status" value="1"/>
</dbReference>
<dbReference type="GO" id="GO:0016887">
    <property type="term" value="F:ATP hydrolysis activity"/>
    <property type="evidence" value="ECO:0007669"/>
    <property type="project" value="RHEA"/>
</dbReference>
<dbReference type="RefSeq" id="WP_017895607.1">
    <property type="nucleotide sequence ID" value="NZ_CBXI010000016.1"/>
</dbReference>
<dbReference type="EMBL" id="CBXI010000016">
    <property type="protein sequence ID" value="CDL90983.1"/>
    <property type="molecule type" value="Genomic_DNA"/>
</dbReference>
<evidence type="ECO:0000313" key="14">
    <source>
        <dbReference type="Proteomes" id="UP000019482"/>
    </source>
</evidence>
<evidence type="ECO:0000256" key="4">
    <source>
        <dbReference type="ARBA" id="ARBA00022806"/>
    </source>
</evidence>
<dbReference type="GeneID" id="29418327"/>
<keyword evidence="4 11" id="KW-0347">Helicase</keyword>
<evidence type="ECO:0000256" key="1">
    <source>
        <dbReference type="ARBA" id="ARBA00009922"/>
    </source>
</evidence>
<feature type="binding site" evidence="11">
    <location>
        <begin position="22"/>
        <end position="29"/>
    </location>
    <ligand>
        <name>ATP</name>
        <dbReference type="ChEBI" id="CHEBI:30616"/>
    </ligand>
</feature>
<dbReference type="InterPro" id="IPR027417">
    <property type="entry name" value="P-loop_NTPase"/>
</dbReference>
<dbReference type="PANTHER" id="PTHR11070">
    <property type="entry name" value="UVRD / RECB / PCRA DNA HELICASE FAMILY MEMBER"/>
    <property type="match status" value="1"/>
</dbReference>
<dbReference type="Gene3D" id="1.10.486.10">
    <property type="entry name" value="PCRA, domain 4"/>
    <property type="match status" value="1"/>
</dbReference>
<reference evidence="13 14" key="1">
    <citation type="journal article" date="2015" name="Genome Announc.">
        <title>Draft Genome Sequence of Clostridium tyrobutyricum Strain DIVETGP, Isolated from Cow's Milk for Grana Padano Production.</title>
        <authorList>
            <person name="Soggiu A."/>
            <person name="Piras C."/>
            <person name="Gaiarsa S."/>
            <person name="Sassera D."/>
            <person name="Roncada P."/>
            <person name="Bendixen E."/>
            <person name="Brasca M."/>
            <person name="Bonizzi L."/>
        </authorList>
    </citation>
    <scope>NUCLEOTIDE SEQUENCE [LARGE SCALE GENOMIC DNA]</scope>
    <source>
        <strain evidence="13 14">DIVETGP</strain>
    </source>
</reference>
<name>W6N3E4_CLOTY</name>
<evidence type="ECO:0000256" key="8">
    <source>
        <dbReference type="ARBA" id="ARBA00034617"/>
    </source>
</evidence>
<dbReference type="InterPro" id="IPR014017">
    <property type="entry name" value="DNA_helicase_UvrD-like_C"/>
</dbReference>
<accession>W6N3E4</accession>
<dbReference type="InterPro" id="IPR000212">
    <property type="entry name" value="DNA_helicase_UvrD/REP"/>
</dbReference>
<evidence type="ECO:0000256" key="6">
    <source>
        <dbReference type="ARBA" id="ARBA00023125"/>
    </source>
</evidence>
<protein>
    <recommendedName>
        <fullName evidence="9">DNA 3'-5' helicase</fullName>
        <ecNumber evidence="9">5.6.2.4</ecNumber>
    </recommendedName>
</protein>
<dbReference type="Gene3D" id="3.40.50.300">
    <property type="entry name" value="P-loop containing nucleotide triphosphate hydrolases"/>
    <property type="match status" value="2"/>
</dbReference>
<dbReference type="Pfam" id="PF00580">
    <property type="entry name" value="UvrD-helicase"/>
    <property type="match status" value="1"/>
</dbReference>
<dbReference type="InterPro" id="IPR014016">
    <property type="entry name" value="UvrD-like_ATP-bd"/>
</dbReference>
<dbReference type="GO" id="GO:0043138">
    <property type="term" value="F:3'-5' DNA helicase activity"/>
    <property type="evidence" value="ECO:0007669"/>
    <property type="project" value="UniProtKB-EC"/>
</dbReference>
<dbReference type="GO" id="GO:0000725">
    <property type="term" value="P:recombinational repair"/>
    <property type="evidence" value="ECO:0007669"/>
    <property type="project" value="TreeGrafter"/>
</dbReference>
<comment type="similarity">
    <text evidence="1">Belongs to the helicase family. UvrD subfamily.</text>
</comment>
<dbReference type="GO" id="GO:0003677">
    <property type="term" value="F:DNA binding"/>
    <property type="evidence" value="ECO:0007669"/>
    <property type="project" value="UniProtKB-KW"/>
</dbReference>
<sequence length="729" mass="84335">MRFREDQIPILEYNGGTMAVSAVPGAGKTFIVSHLASKIIEKKSDKGKVLIVTYMNSAVNNFKSRISQVLESHGIHSSRSYEVMTIHSLAMKIIQERPDVVGLDENIKVLDDINKSIYIDRCIDLWRRRGGENTFKNLLNDYGIKKYQEKGIYWWKNFVSVIEIIISELKLNSISCDKIDESSEILGNNSIVKIINYIYKDYEKLLKLNGYVDYEDIIVLAYSALKTDENLKIKFQNKYDFVFEDECQDSNMIQYNILSLISQSGSNNNLVRVGDLNQSIMGSFTSSNPRYFEDFIDTADKKYIMNMAGRSSREIIDLANYIVEYTQKHHSEKNCRNALKNQIIKPMEDMDALKNPQMTEYGIKTYCMSSWEKEKESTVRAIINFKKKHPDMTTAVLVPFNKHVSEISQELIKNHIDCDELSSTSGQKIKITNILGKLLAFLAQPDSIDKFKDIIYEIIDGDIEKKDKIIECISKSSVEYMISENEFRISTVNKLKKIDEKMTNTLVDVCYKLKNILENSNKDILSLLLYIENVFRFNSEDSAMLQLIASYIKYERFQNPNITLDMISEQLLDIKNPVFRHMSEVIYSVNGYEPNPEKVAVSTYHKSKGLEWDCVFLLYLNNYTYPSSLSGKFRSEYYFFKDEFKNPTALGKAEIEKILGNEIISDPIVQSRIEILCEKIRILYVAVTRAKRYLICMAHYDKSKKDLPSEYFKIIKKFADKKCGDFSGY</sequence>
<dbReference type="GO" id="GO:0005524">
    <property type="term" value="F:ATP binding"/>
    <property type="evidence" value="ECO:0007669"/>
    <property type="project" value="UniProtKB-UniRule"/>
</dbReference>
<evidence type="ECO:0000256" key="10">
    <source>
        <dbReference type="ARBA" id="ARBA00048988"/>
    </source>
</evidence>
<feature type="domain" description="UvrD-like helicase ATP-binding" evidence="12">
    <location>
        <begin position="1"/>
        <end position="312"/>
    </location>
</feature>
<organism evidence="13 14">
    <name type="scientific">Clostridium tyrobutyricum DIVETGP</name>
    <dbReference type="NCBI Taxonomy" id="1408889"/>
    <lineage>
        <taxon>Bacteria</taxon>
        <taxon>Bacillati</taxon>
        <taxon>Bacillota</taxon>
        <taxon>Clostridia</taxon>
        <taxon>Eubacteriales</taxon>
        <taxon>Clostridiaceae</taxon>
        <taxon>Clostridium</taxon>
    </lineage>
</organism>
<proteinExistence type="inferred from homology"/>
<keyword evidence="2 11" id="KW-0547">Nucleotide-binding</keyword>
<evidence type="ECO:0000313" key="13">
    <source>
        <dbReference type="EMBL" id="CDL90983.1"/>
    </source>
</evidence>
<dbReference type="OrthoDB" id="9765670at2"/>
<evidence type="ECO:0000256" key="11">
    <source>
        <dbReference type="PROSITE-ProRule" id="PRU00560"/>
    </source>
</evidence>
<comment type="caution">
    <text evidence="13">The sequence shown here is derived from an EMBL/GenBank/DDBJ whole genome shotgun (WGS) entry which is preliminary data.</text>
</comment>
<dbReference type="PROSITE" id="PS51198">
    <property type="entry name" value="UVRD_HELICASE_ATP_BIND"/>
    <property type="match status" value="1"/>
</dbReference>
<dbReference type="AlphaFoldDB" id="W6N3E4"/>
<evidence type="ECO:0000256" key="3">
    <source>
        <dbReference type="ARBA" id="ARBA00022801"/>
    </source>
</evidence>
<evidence type="ECO:0000256" key="5">
    <source>
        <dbReference type="ARBA" id="ARBA00022840"/>
    </source>
</evidence>
<keyword evidence="5 11" id="KW-0067">ATP-binding</keyword>
<dbReference type="SUPFAM" id="SSF52540">
    <property type="entry name" value="P-loop containing nucleoside triphosphate hydrolases"/>
    <property type="match status" value="1"/>
</dbReference>
<keyword evidence="3 11" id="KW-0378">Hydrolase</keyword>
<dbReference type="EC" id="5.6.2.4" evidence="9"/>
<evidence type="ECO:0000256" key="9">
    <source>
        <dbReference type="ARBA" id="ARBA00034808"/>
    </source>
</evidence>
<evidence type="ECO:0000259" key="12">
    <source>
        <dbReference type="PROSITE" id="PS51198"/>
    </source>
</evidence>
<evidence type="ECO:0000256" key="7">
    <source>
        <dbReference type="ARBA" id="ARBA00023235"/>
    </source>
</evidence>
<dbReference type="Gene3D" id="1.10.10.160">
    <property type="match status" value="1"/>
</dbReference>
<keyword evidence="14" id="KW-1185">Reference proteome</keyword>